<evidence type="ECO:0000313" key="1">
    <source>
        <dbReference type="EMBL" id="KAF9060038.1"/>
    </source>
</evidence>
<comment type="caution">
    <text evidence="1">The sequence shown here is derived from an EMBL/GenBank/DDBJ whole genome shotgun (WGS) entry which is preliminary data.</text>
</comment>
<proteinExistence type="predicted"/>
<dbReference type="EMBL" id="JADNRY010000263">
    <property type="protein sequence ID" value="KAF9060038.1"/>
    <property type="molecule type" value="Genomic_DNA"/>
</dbReference>
<reference evidence="1" key="1">
    <citation type="submission" date="2020-11" db="EMBL/GenBank/DDBJ databases">
        <authorList>
            <consortium name="DOE Joint Genome Institute"/>
            <person name="Ahrendt S."/>
            <person name="Riley R."/>
            <person name="Andreopoulos W."/>
            <person name="Labutti K."/>
            <person name="Pangilinan J."/>
            <person name="Ruiz-Duenas F.J."/>
            <person name="Barrasa J.M."/>
            <person name="Sanchez-Garcia M."/>
            <person name="Camarero S."/>
            <person name="Miyauchi S."/>
            <person name="Serrano A."/>
            <person name="Linde D."/>
            <person name="Babiker R."/>
            <person name="Drula E."/>
            <person name="Ayuso-Fernandez I."/>
            <person name="Pacheco R."/>
            <person name="Padilla G."/>
            <person name="Ferreira P."/>
            <person name="Barriuso J."/>
            <person name="Kellner H."/>
            <person name="Castanera R."/>
            <person name="Alfaro M."/>
            <person name="Ramirez L."/>
            <person name="Pisabarro A.G."/>
            <person name="Kuo A."/>
            <person name="Tritt A."/>
            <person name="Lipzen A."/>
            <person name="He G."/>
            <person name="Yan M."/>
            <person name="Ng V."/>
            <person name="Cullen D."/>
            <person name="Martin F."/>
            <person name="Rosso M.-N."/>
            <person name="Henrissat B."/>
            <person name="Hibbett D."/>
            <person name="Martinez A.T."/>
            <person name="Grigoriev I.V."/>
        </authorList>
    </citation>
    <scope>NUCLEOTIDE SEQUENCE</scope>
    <source>
        <strain evidence="1">AH 40177</strain>
    </source>
</reference>
<organism evidence="1 2">
    <name type="scientific">Rhodocollybia butyracea</name>
    <dbReference type="NCBI Taxonomy" id="206335"/>
    <lineage>
        <taxon>Eukaryota</taxon>
        <taxon>Fungi</taxon>
        <taxon>Dikarya</taxon>
        <taxon>Basidiomycota</taxon>
        <taxon>Agaricomycotina</taxon>
        <taxon>Agaricomycetes</taxon>
        <taxon>Agaricomycetidae</taxon>
        <taxon>Agaricales</taxon>
        <taxon>Marasmiineae</taxon>
        <taxon>Omphalotaceae</taxon>
        <taxon>Rhodocollybia</taxon>
    </lineage>
</organism>
<accession>A0A9P5PA28</accession>
<dbReference type="AlphaFoldDB" id="A0A9P5PA28"/>
<dbReference type="Proteomes" id="UP000772434">
    <property type="component" value="Unassembled WGS sequence"/>
</dbReference>
<sequence length="99" mass="11199">MHPISAPYLSFSLLLCLSPAFVLRAPSATFILSLYGLLSLVASRQCYYYSFLKRGQRAFSKFEAKSLPTSSSSTYGTHFSRLNVQQFALVHIYRPDRLP</sequence>
<keyword evidence="2" id="KW-1185">Reference proteome</keyword>
<evidence type="ECO:0000313" key="2">
    <source>
        <dbReference type="Proteomes" id="UP000772434"/>
    </source>
</evidence>
<gene>
    <name evidence="1" type="ORF">BDP27DRAFT_436815</name>
</gene>
<protein>
    <submittedName>
        <fullName evidence="1">Uncharacterized protein</fullName>
    </submittedName>
</protein>
<name>A0A9P5PA28_9AGAR</name>